<dbReference type="HOGENOM" id="CLU_2393359_0_0_10"/>
<dbReference type="AlphaFoldDB" id="I3YPG3"/>
<protein>
    <submittedName>
        <fullName evidence="1">Uncharacterized protein</fullName>
    </submittedName>
</protein>
<proteinExistence type="predicted"/>
<name>I3YPG3_ALIFI</name>
<sequence length="104" mass="12146">MANTHELAKTDYMNAQRIVQNCVLKNQSTVIEEMIRANLISEEYLYPFADDVMEWWLIDSWLAERLKAQGEVIIEEYGCYWWGRQSSGQAIYMDGVIQEICGDD</sequence>
<reference evidence="2" key="1">
    <citation type="journal article" date="2013" name="Stand. Genomic Sci.">
        <title>Complete genome sequence of the bile-resistant pigment-producing anaerobe Alistipes finegoldii type strain (AHN2437(T)).</title>
        <authorList>
            <person name="Mavromatis K."/>
            <person name="Stackebrandt E."/>
            <person name="Munk C."/>
            <person name="Lapidus A."/>
            <person name="Nolan M."/>
            <person name="Lucas S."/>
            <person name="Hammon N."/>
            <person name="Deshpande S."/>
            <person name="Cheng J.F."/>
            <person name="Tapia R."/>
            <person name="Goodwin L.A."/>
            <person name="Pitluck S."/>
            <person name="Liolios K."/>
            <person name="Pagani I."/>
            <person name="Ivanova N."/>
            <person name="Mikhailova N."/>
            <person name="Huntemann M."/>
            <person name="Pati A."/>
            <person name="Chen A."/>
            <person name="Palaniappan K."/>
            <person name="Land M."/>
            <person name="Hauser L."/>
            <person name="Rohde M."/>
            <person name="Gronow S."/>
            <person name="Goker M."/>
            <person name="Detter J.C."/>
            <person name="Bristow J."/>
            <person name="Eisen J.A."/>
            <person name="Markowitz V."/>
            <person name="Hugenholtz P."/>
            <person name="Kyrpides N.C."/>
            <person name="Klenk H.P."/>
            <person name="Woyke T."/>
        </authorList>
    </citation>
    <scope>NUCLEOTIDE SEQUENCE</scope>
    <source>
        <strain evidence="2">DSM 17242 / JCM 16770 / AHN 2437 / CCUG 46020 / CIP 107999</strain>
    </source>
</reference>
<dbReference type="EMBL" id="CP003274">
    <property type="protein sequence ID" value="AFL78881.1"/>
    <property type="molecule type" value="Genomic_DNA"/>
</dbReference>
<accession>I3YPG3</accession>
<gene>
    <name evidence="1" type="ordered locus">Alfi_2619</name>
</gene>
<evidence type="ECO:0000313" key="2">
    <source>
        <dbReference type="Proteomes" id="UP000006052"/>
    </source>
</evidence>
<dbReference type="PATRIC" id="fig|679935.3.peg.2536"/>
<evidence type="ECO:0000313" key="1">
    <source>
        <dbReference type="EMBL" id="AFL78881.1"/>
    </source>
</evidence>
<dbReference type="Proteomes" id="UP000006052">
    <property type="component" value="Chromosome"/>
</dbReference>
<organism evidence="1 2">
    <name type="scientific">Alistipes finegoldii (strain DSM 17242 / JCM 16770 / CCUG 46020 / CIP 107999 / KCTC 15236 / AHN 2437)</name>
    <dbReference type="NCBI Taxonomy" id="679935"/>
    <lineage>
        <taxon>Bacteria</taxon>
        <taxon>Pseudomonadati</taxon>
        <taxon>Bacteroidota</taxon>
        <taxon>Bacteroidia</taxon>
        <taxon>Bacteroidales</taxon>
        <taxon>Rikenellaceae</taxon>
        <taxon>Alistipes</taxon>
    </lineage>
</organism>
<dbReference type="KEGG" id="afd:Alfi_2619"/>